<evidence type="ECO:0008006" key="4">
    <source>
        <dbReference type="Google" id="ProtNLM"/>
    </source>
</evidence>
<name>M0D4S4_HALPD</name>
<evidence type="ECO:0000313" key="3">
    <source>
        <dbReference type="Proteomes" id="UP000011513"/>
    </source>
</evidence>
<organism evidence="2 3">
    <name type="scientific">Halogeometricum pallidum JCM 14848</name>
    <dbReference type="NCBI Taxonomy" id="1227487"/>
    <lineage>
        <taxon>Archaea</taxon>
        <taxon>Methanobacteriati</taxon>
        <taxon>Methanobacteriota</taxon>
        <taxon>Stenosarchaea group</taxon>
        <taxon>Halobacteria</taxon>
        <taxon>Halobacteriales</taxon>
        <taxon>Haloferacaceae</taxon>
        <taxon>Halogeometricum</taxon>
    </lineage>
</organism>
<gene>
    <name evidence="2" type="ORF">C474_12491</name>
</gene>
<sequence length="155" mass="17426">MTRNDDSPTAPTPRRTRTLSRLKRPLLYLMSAFYVFAGVMHFVAPDAYERVVPPQFPRRRALVYVSGVAEVVLGVGVFLRRTRRRSAWGLVALLVAVFPANVYMATNETLNDVVPDRLEGVARVAAWVRLPLQGVLMLWAWWYTRPASEPSGGSP</sequence>
<reference evidence="2 3" key="1">
    <citation type="journal article" date="2014" name="PLoS Genet.">
        <title>Phylogenetically driven sequencing of extremely halophilic archaea reveals strategies for static and dynamic osmo-response.</title>
        <authorList>
            <person name="Becker E.A."/>
            <person name="Seitzer P.M."/>
            <person name="Tritt A."/>
            <person name="Larsen D."/>
            <person name="Krusor M."/>
            <person name="Yao A.I."/>
            <person name="Wu D."/>
            <person name="Madern D."/>
            <person name="Eisen J.A."/>
            <person name="Darling A.E."/>
            <person name="Facciotti M.T."/>
        </authorList>
    </citation>
    <scope>NUCLEOTIDE SEQUENCE [LARGE SCALE GENOMIC DNA]</scope>
    <source>
        <strain evidence="2 3">JCM 14848</strain>
    </source>
</reference>
<dbReference type="OrthoDB" id="267238at2157"/>
<keyword evidence="3" id="KW-1185">Reference proteome</keyword>
<dbReference type="RefSeq" id="WP_008387213.1">
    <property type="nucleotide sequence ID" value="NZ_AOIV01000027.1"/>
</dbReference>
<dbReference type="PANTHER" id="PTHR36974">
    <property type="entry name" value="MEMBRANE PROTEIN-RELATED"/>
    <property type="match status" value="1"/>
</dbReference>
<feature type="transmembrane region" description="Helical" evidence="1">
    <location>
        <begin position="62"/>
        <end position="79"/>
    </location>
</feature>
<feature type="transmembrane region" description="Helical" evidence="1">
    <location>
        <begin position="25"/>
        <end position="42"/>
    </location>
</feature>
<comment type="caution">
    <text evidence="2">The sequence shown here is derived from an EMBL/GenBank/DDBJ whole genome shotgun (WGS) entry which is preliminary data.</text>
</comment>
<accession>M0D4S4</accession>
<dbReference type="AlphaFoldDB" id="M0D4S4"/>
<dbReference type="PANTHER" id="PTHR36974:SF1">
    <property type="entry name" value="DOXX FAMILY MEMBRANE PROTEIN"/>
    <property type="match status" value="1"/>
</dbReference>
<feature type="transmembrane region" description="Helical" evidence="1">
    <location>
        <begin position="124"/>
        <end position="143"/>
    </location>
</feature>
<feature type="transmembrane region" description="Helical" evidence="1">
    <location>
        <begin position="86"/>
        <end position="104"/>
    </location>
</feature>
<protein>
    <recommendedName>
        <fullName evidence="4">Fjo21</fullName>
    </recommendedName>
</protein>
<dbReference type="Proteomes" id="UP000011513">
    <property type="component" value="Unassembled WGS sequence"/>
</dbReference>
<dbReference type="EMBL" id="AOIV01000027">
    <property type="protein sequence ID" value="ELZ29853.1"/>
    <property type="molecule type" value="Genomic_DNA"/>
</dbReference>
<keyword evidence="1" id="KW-0812">Transmembrane</keyword>
<dbReference type="InParanoid" id="M0D4S4"/>
<dbReference type="PATRIC" id="fig|1227487.5.peg.2526"/>
<evidence type="ECO:0000256" key="1">
    <source>
        <dbReference type="SAM" id="Phobius"/>
    </source>
</evidence>
<dbReference type="eggNOG" id="arCOG08977">
    <property type="taxonomic scope" value="Archaea"/>
</dbReference>
<keyword evidence="1" id="KW-1133">Transmembrane helix</keyword>
<proteinExistence type="predicted"/>
<evidence type="ECO:0000313" key="2">
    <source>
        <dbReference type="EMBL" id="ELZ29853.1"/>
    </source>
</evidence>
<keyword evidence="1" id="KW-0472">Membrane</keyword>